<name>A0A848GXV4_9BURK</name>
<dbReference type="SUPFAM" id="SSF53474">
    <property type="entry name" value="alpha/beta-Hydrolases"/>
    <property type="match status" value="1"/>
</dbReference>
<dbReference type="AlphaFoldDB" id="A0A848GXV4"/>
<protein>
    <submittedName>
        <fullName evidence="2">Alpha/beta hydrolase</fullName>
    </submittedName>
</protein>
<dbReference type="EMBL" id="JABBFX010000001">
    <property type="protein sequence ID" value="NML43184.1"/>
    <property type="molecule type" value="Genomic_DNA"/>
</dbReference>
<comment type="caution">
    <text evidence="2">The sequence shown here is derived from an EMBL/GenBank/DDBJ whole genome shotgun (WGS) entry which is preliminary data.</text>
</comment>
<feature type="signal peptide" evidence="1">
    <location>
        <begin position="1"/>
        <end position="20"/>
    </location>
</feature>
<dbReference type="PROSITE" id="PS51257">
    <property type="entry name" value="PROKAR_LIPOPROTEIN"/>
    <property type="match status" value="1"/>
</dbReference>
<dbReference type="InterPro" id="IPR010315">
    <property type="entry name" value="DUF915_hydro-like"/>
</dbReference>
<proteinExistence type="predicted"/>
<gene>
    <name evidence="2" type="ORF">HHL11_05435</name>
</gene>
<dbReference type="Proteomes" id="UP000541185">
    <property type="component" value="Unassembled WGS sequence"/>
</dbReference>
<keyword evidence="1" id="KW-0732">Signal</keyword>
<reference evidence="2 3" key="1">
    <citation type="submission" date="2020-04" db="EMBL/GenBank/DDBJ databases">
        <title>Ramlibacter sp. G-1-2-2 isolated from soil.</title>
        <authorList>
            <person name="Dahal R.H."/>
        </authorList>
    </citation>
    <scope>NUCLEOTIDE SEQUENCE [LARGE SCALE GENOMIC DNA]</scope>
    <source>
        <strain evidence="2 3">G-1-2-2</strain>
    </source>
</reference>
<evidence type="ECO:0000313" key="3">
    <source>
        <dbReference type="Proteomes" id="UP000541185"/>
    </source>
</evidence>
<dbReference type="RefSeq" id="WP_169417408.1">
    <property type="nucleotide sequence ID" value="NZ_JABBFX010000001.1"/>
</dbReference>
<dbReference type="Pfam" id="PF06028">
    <property type="entry name" value="DUF915"/>
    <property type="match status" value="1"/>
</dbReference>
<keyword evidence="2" id="KW-0378">Hydrolase</keyword>
<dbReference type="Gene3D" id="3.40.50.1820">
    <property type="entry name" value="alpha/beta hydrolase"/>
    <property type="match status" value="1"/>
</dbReference>
<keyword evidence="3" id="KW-1185">Reference proteome</keyword>
<organism evidence="2 3">
    <name type="scientific">Ramlibacter agri</name>
    <dbReference type="NCBI Taxonomy" id="2728837"/>
    <lineage>
        <taxon>Bacteria</taxon>
        <taxon>Pseudomonadati</taxon>
        <taxon>Pseudomonadota</taxon>
        <taxon>Betaproteobacteria</taxon>
        <taxon>Burkholderiales</taxon>
        <taxon>Comamonadaceae</taxon>
        <taxon>Ramlibacter</taxon>
    </lineage>
</organism>
<sequence length="400" mass="43232">MMRVLMLLLSVALLAGCARFGRLQDDIDAYQASVARMSGTLASACADCPVIVVPLDAQGQPLGYKVFEGPGRFEMMVDKSTRSVFAFHDTDGDLRYDAGEAFAWQPIAGGDMDAVNLNLRAASAQPAPGVLPQGSLFALRNRGPGGVEMQVGTPAQLADARFDREKAKLGMWQPVGFMREGLAGVYFLQPYSAGKTPVLLVHGIGGTPRDFEPLLAHIDRTRFQPWVFYYPSGLELSAVGTGLMRLLNELQRQYGFRELHVVAHSMGGLVARSYLNECRQLEECSYLRTFTSISSPFGGASAAQVGVEIAPAVMPVWRDMSPQSRFLGELFASPPPVQVQHHMVFGYSDKTVPLRSQLPLAAQQQAASVRGFDEDHMAILASPAVAAHLNAVLAGQVGPH</sequence>
<evidence type="ECO:0000313" key="2">
    <source>
        <dbReference type="EMBL" id="NML43184.1"/>
    </source>
</evidence>
<evidence type="ECO:0000256" key="1">
    <source>
        <dbReference type="SAM" id="SignalP"/>
    </source>
</evidence>
<feature type="chain" id="PRO_5032809623" evidence="1">
    <location>
        <begin position="21"/>
        <end position="400"/>
    </location>
</feature>
<dbReference type="InterPro" id="IPR029058">
    <property type="entry name" value="AB_hydrolase_fold"/>
</dbReference>
<dbReference type="GO" id="GO:0016787">
    <property type="term" value="F:hydrolase activity"/>
    <property type="evidence" value="ECO:0007669"/>
    <property type="project" value="UniProtKB-KW"/>
</dbReference>
<accession>A0A848GXV4</accession>